<feature type="domain" description="Calcineurin-like phosphoesterase" evidence="5">
    <location>
        <begin position="222"/>
        <end position="383"/>
    </location>
</feature>
<dbReference type="InterPro" id="IPR029052">
    <property type="entry name" value="Metallo-depent_PP-like"/>
</dbReference>
<dbReference type="CDD" id="cd07385">
    <property type="entry name" value="MPP_YkuE_C"/>
    <property type="match status" value="1"/>
</dbReference>
<accession>A0ABM7LW43</accession>
<sequence length="440" mass="46421">MAAFFAVILLVIVLIHYYLFKRLVLDTTRPGWARRVGTVIAAGLTLLVPATLIGVRAGHVRWLAWPGYLWIALMFYLLITLLVLEVPRLLVRLTRLRRGRAGDGAEVTPTGDAADLALQPAGAVPAGTSGETPGATGDSPTRDSPTRDSAAATDATGATGAATDTPGGVDRRLVLARGAAIFAGLTAASVTGYGIRTATSAPRIDRVRIPIAKLPRSMDGTRLAVVSDIHLGPLTGIGHAQRITRVINSVDADVVCVVGDLVDGTVAELGRLAEPLRGIESRRGAYFVTGNHEYYSGFEPWIDEVTELGMRPLRNARVEIDGLDLAGVNDLGGDQFGDPADFGRALGDRDRSRPVVLMAHQPLAAKDAAPYGVDLQVSGHTHGGQMAPFNLLVKLQQPVVSGFGRVDGVPVYVTNGAGFWGPPVRVGAPPQVTVVELRVA</sequence>
<keyword evidence="4" id="KW-0812">Transmembrane</keyword>
<keyword evidence="7" id="KW-1185">Reference proteome</keyword>
<protein>
    <submittedName>
        <fullName evidence="6">Membrane protein</fullName>
    </submittedName>
</protein>
<evidence type="ECO:0000256" key="3">
    <source>
        <dbReference type="SAM" id="MobiDB-lite"/>
    </source>
</evidence>
<keyword evidence="1" id="KW-0479">Metal-binding</keyword>
<evidence type="ECO:0000313" key="6">
    <source>
        <dbReference type="EMBL" id="BCJ43566.1"/>
    </source>
</evidence>
<organism evidence="6 7">
    <name type="scientific">Actinoplanes ianthinogenes</name>
    <dbReference type="NCBI Taxonomy" id="122358"/>
    <lineage>
        <taxon>Bacteria</taxon>
        <taxon>Bacillati</taxon>
        <taxon>Actinomycetota</taxon>
        <taxon>Actinomycetes</taxon>
        <taxon>Micromonosporales</taxon>
        <taxon>Micromonosporaceae</taxon>
        <taxon>Actinoplanes</taxon>
    </lineage>
</organism>
<evidence type="ECO:0000256" key="1">
    <source>
        <dbReference type="ARBA" id="ARBA00022723"/>
    </source>
</evidence>
<feature type="region of interest" description="Disordered" evidence="3">
    <location>
        <begin position="122"/>
        <end position="164"/>
    </location>
</feature>
<gene>
    <name evidence="6" type="ORF">Aiant_42230</name>
</gene>
<feature type="compositionally biased region" description="Low complexity" evidence="3">
    <location>
        <begin position="147"/>
        <end position="164"/>
    </location>
</feature>
<dbReference type="Gene3D" id="3.60.21.10">
    <property type="match status" value="1"/>
</dbReference>
<dbReference type="RefSeq" id="WP_189332056.1">
    <property type="nucleotide sequence ID" value="NZ_AP023356.1"/>
</dbReference>
<dbReference type="PANTHER" id="PTHR31302:SF31">
    <property type="entry name" value="PHOSPHODIESTERASE YAEI"/>
    <property type="match status" value="1"/>
</dbReference>
<feature type="transmembrane region" description="Helical" evidence="4">
    <location>
        <begin position="67"/>
        <end position="91"/>
    </location>
</feature>
<evidence type="ECO:0000313" key="7">
    <source>
        <dbReference type="Proteomes" id="UP000676967"/>
    </source>
</evidence>
<keyword evidence="4" id="KW-1133">Transmembrane helix</keyword>
<dbReference type="InterPro" id="IPR004843">
    <property type="entry name" value="Calcineurin-like_PHP"/>
</dbReference>
<feature type="transmembrane region" description="Helical" evidence="4">
    <location>
        <begin position="36"/>
        <end position="55"/>
    </location>
</feature>
<evidence type="ECO:0000256" key="4">
    <source>
        <dbReference type="SAM" id="Phobius"/>
    </source>
</evidence>
<dbReference type="Pfam" id="PF00149">
    <property type="entry name" value="Metallophos"/>
    <property type="match status" value="1"/>
</dbReference>
<feature type="transmembrane region" description="Helical" evidence="4">
    <location>
        <begin position="6"/>
        <end position="24"/>
    </location>
</feature>
<dbReference type="Proteomes" id="UP000676967">
    <property type="component" value="Chromosome"/>
</dbReference>
<proteinExistence type="predicted"/>
<dbReference type="PANTHER" id="PTHR31302">
    <property type="entry name" value="TRANSMEMBRANE PROTEIN WITH METALLOPHOSPHOESTERASE DOMAIN-RELATED"/>
    <property type="match status" value="1"/>
</dbReference>
<keyword evidence="4" id="KW-0472">Membrane</keyword>
<reference evidence="6 7" key="1">
    <citation type="submission" date="2020-08" db="EMBL/GenBank/DDBJ databases">
        <title>Whole genome shotgun sequence of Actinoplanes ianthinogenes NBRC 13996.</title>
        <authorList>
            <person name="Komaki H."/>
            <person name="Tamura T."/>
        </authorList>
    </citation>
    <scope>NUCLEOTIDE SEQUENCE [LARGE SCALE GENOMIC DNA]</scope>
    <source>
        <strain evidence="6 7">NBRC 13996</strain>
    </source>
</reference>
<name>A0ABM7LW43_9ACTN</name>
<dbReference type="EMBL" id="AP023356">
    <property type="protein sequence ID" value="BCJ43566.1"/>
    <property type="molecule type" value="Genomic_DNA"/>
</dbReference>
<dbReference type="SUPFAM" id="SSF56300">
    <property type="entry name" value="Metallo-dependent phosphatases"/>
    <property type="match status" value="1"/>
</dbReference>
<keyword evidence="2" id="KW-0378">Hydrolase</keyword>
<evidence type="ECO:0000259" key="5">
    <source>
        <dbReference type="Pfam" id="PF00149"/>
    </source>
</evidence>
<evidence type="ECO:0000256" key="2">
    <source>
        <dbReference type="ARBA" id="ARBA00022801"/>
    </source>
</evidence>
<dbReference type="InterPro" id="IPR051158">
    <property type="entry name" value="Metallophosphoesterase_sf"/>
</dbReference>